<dbReference type="SMART" id="SM00743">
    <property type="entry name" value="Agenet"/>
    <property type="match status" value="1"/>
</dbReference>
<name>A0A7J7LWS3_9MAGN</name>
<keyword evidence="2" id="KW-0479">Metal-binding</keyword>
<dbReference type="Pfam" id="PF22970">
    <property type="entry name" value="DUF7028"/>
    <property type="match status" value="2"/>
</dbReference>
<dbReference type="OrthoDB" id="1903104at2759"/>
<evidence type="ECO:0000256" key="4">
    <source>
        <dbReference type="ARBA" id="ARBA00022833"/>
    </source>
</evidence>
<dbReference type="PROSITE" id="PS50016">
    <property type="entry name" value="ZF_PHD_2"/>
    <property type="match status" value="1"/>
</dbReference>
<comment type="caution">
    <text evidence="8">The sequence shown here is derived from an EMBL/GenBank/DDBJ whole genome shotgun (WGS) entry which is preliminary data.</text>
</comment>
<dbReference type="GO" id="GO:0005634">
    <property type="term" value="C:nucleus"/>
    <property type="evidence" value="ECO:0007669"/>
    <property type="project" value="UniProtKB-SubCell"/>
</dbReference>
<dbReference type="PANTHER" id="PTHR46309">
    <property type="entry name" value="PHD FINGER PROTEIN 12"/>
    <property type="match status" value="1"/>
</dbReference>
<dbReference type="Gene3D" id="3.30.40.10">
    <property type="entry name" value="Zinc/RING finger domain, C3HC4 (zinc finger)"/>
    <property type="match status" value="2"/>
</dbReference>
<keyword evidence="4" id="KW-0862">Zinc</keyword>
<dbReference type="AlphaFoldDB" id="A0A7J7LWS3"/>
<dbReference type="InterPro" id="IPR042163">
    <property type="entry name" value="PHF12"/>
</dbReference>
<dbReference type="Pfam" id="PF05641">
    <property type="entry name" value="Agenet"/>
    <property type="match status" value="1"/>
</dbReference>
<dbReference type="EMBL" id="JACGCM010001948">
    <property type="protein sequence ID" value="KAF6147014.1"/>
    <property type="molecule type" value="Genomic_DNA"/>
</dbReference>
<keyword evidence="5" id="KW-0539">Nucleus</keyword>
<dbReference type="InterPro" id="IPR014002">
    <property type="entry name" value="Agenet_dom_plant"/>
</dbReference>
<dbReference type="InterPro" id="IPR008395">
    <property type="entry name" value="Agenet-like_dom"/>
</dbReference>
<dbReference type="Proteomes" id="UP000541444">
    <property type="component" value="Unassembled WGS sequence"/>
</dbReference>
<keyword evidence="9" id="KW-1185">Reference proteome</keyword>
<proteinExistence type="predicted"/>
<dbReference type="InterPro" id="IPR001965">
    <property type="entry name" value="Znf_PHD"/>
</dbReference>
<comment type="subcellular location">
    <subcellularLocation>
        <location evidence="1">Nucleus</location>
    </subcellularLocation>
</comment>
<dbReference type="InterPro" id="IPR032308">
    <property type="entry name" value="TDBD"/>
</dbReference>
<evidence type="ECO:0000313" key="8">
    <source>
        <dbReference type="EMBL" id="KAF6147014.1"/>
    </source>
</evidence>
<dbReference type="GO" id="GO:0008270">
    <property type="term" value="F:zinc ion binding"/>
    <property type="evidence" value="ECO:0007669"/>
    <property type="project" value="UniProtKB-KW"/>
</dbReference>
<keyword evidence="3 6" id="KW-0863">Zinc-finger</keyword>
<dbReference type="InterPro" id="IPR054292">
    <property type="entry name" value="DUF7028"/>
</dbReference>
<dbReference type="InterPro" id="IPR019787">
    <property type="entry name" value="Znf_PHD-finger"/>
</dbReference>
<feature type="domain" description="PHD-type" evidence="7">
    <location>
        <begin position="852"/>
        <end position="897"/>
    </location>
</feature>
<sequence length="1033" mass="118125">MVRSVEDGFHGSWHLATIFPSHNDSAYLVCYDHIFLDDGSARLTALVDVPPVIMRAGPQHHIYHRSFIRPEPPTFEVHQGGLHYGLCVDALVNEAWWEGVIFDHEDGSDERLVFFPDLGDQQSVKIKELRATHDWEEAEQCWKLRGVWLFLELIEEQEQEWPLVVSVRQLWYEVRLKEVFLKSIKEWTIWVRPLWDELVVEAICDNLNRNAEYVLKVINSESDAILTKRVSRKRKCQIEENDFSLALVEPCGVSRKYGEKLPQGIRVKTTASFEINYAGHLCPSDDFLSEDSVSIAISLDGSYDPIDALSETITNYAHSDPTSNKLRSRDDGQAPAFEDAMNDLQSGDYRTCNEFDDNHKYPSSSGGHLWLPAGQDILPRGEYCPDALSMVLHRRKGCNAALKARMHLFYMGWKIESQEDKVRNRVRMRYISPKGKTEYSLRKVCMHLMKNKGKAVTSHLQNTPLNSVDFPVKSLVPSVRMNALPETLEQDLQNGKTARSTPLKKKLPLKLSKGEAKSLDVGCSSDECIIPEYCPQAVFDFYESLSGVSRQKNARVPALRSLRIKAKKHLSFVGWKIWYAMTGHKRECYTSPDQKFYSSLRLVCERYMKEFKEKTSVMESNGDNISSAIISTVQEDIIDKFNKGFTDPLEFSQSSEFVKFSKRVGGSRKAQKKGAFPLITNAHIDTKRDGIVVVFHLDRRAVCRDFKKRKGSRALANPTPVMRSSNRVRQITVKSTANYTPRTILSWLIDNNMVLPRAKVSYRITKESPRVIEGRITRDGIRCNCCQTVFSMTGFEAHAGNSSHRPSAHIFLDDGRSLSECQGQMLQRNSPTNFSIEPHWRIKINQTCEKSDYKCSICHHGGKLVLCDQCPSAFHLCCLGLEDLPEGKWFCPSCRCANCCRSEFNGNTEQFTYKTVLYCDQCECEYHVGCVNKRQRKLDTTKRNWFCSKQCEKIFMGLHKLLGKPIQVGIDNLSWTILKFAQECDQKDALDTKTSTDHQSKLNVALGVLHECFEPMKELHTKDLVRDVIFNQR</sequence>
<dbReference type="InterPro" id="IPR013083">
    <property type="entry name" value="Znf_RING/FYVE/PHD"/>
</dbReference>
<gene>
    <name evidence="8" type="ORF">GIB67_036733</name>
</gene>
<dbReference type="SUPFAM" id="SSF57903">
    <property type="entry name" value="FYVE/PHD zinc finger"/>
    <property type="match status" value="1"/>
</dbReference>
<evidence type="ECO:0000313" key="9">
    <source>
        <dbReference type="Proteomes" id="UP000541444"/>
    </source>
</evidence>
<dbReference type="GO" id="GO:0003714">
    <property type="term" value="F:transcription corepressor activity"/>
    <property type="evidence" value="ECO:0007669"/>
    <property type="project" value="InterPro"/>
</dbReference>
<dbReference type="PANTHER" id="PTHR46309:SF12">
    <property type="entry name" value="GB|AAC80581.1"/>
    <property type="match status" value="1"/>
</dbReference>
<dbReference type="InterPro" id="IPR011011">
    <property type="entry name" value="Znf_FYVE_PHD"/>
</dbReference>
<dbReference type="InterPro" id="IPR059153">
    <property type="entry name" value="NSD_PHD-1st"/>
</dbReference>
<evidence type="ECO:0000256" key="2">
    <source>
        <dbReference type="ARBA" id="ARBA00022723"/>
    </source>
</evidence>
<evidence type="ECO:0000256" key="5">
    <source>
        <dbReference type="ARBA" id="ARBA00023242"/>
    </source>
</evidence>
<evidence type="ECO:0000256" key="1">
    <source>
        <dbReference type="ARBA" id="ARBA00004123"/>
    </source>
</evidence>
<reference evidence="8 9" key="1">
    <citation type="journal article" date="2020" name="IScience">
        <title>Genome Sequencing of the Endangered Kingdonia uniflora (Circaeasteraceae, Ranunculales) Reveals Potential Mechanisms of Evolutionary Specialization.</title>
        <authorList>
            <person name="Sun Y."/>
            <person name="Deng T."/>
            <person name="Zhang A."/>
            <person name="Moore M.J."/>
            <person name="Landis J.B."/>
            <person name="Lin N."/>
            <person name="Zhang H."/>
            <person name="Zhang X."/>
            <person name="Huang J."/>
            <person name="Zhang X."/>
            <person name="Sun H."/>
            <person name="Wang H."/>
        </authorList>
    </citation>
    <scope>NUCLEOTIDE SEQUENCE [LARGE SCALE GENOMIC DNA]</scope>
    <source>
        <strain evidence="8">TB1705</strain>
        <tissue evidence="8">Leaf</tissue>
    </source>
</reference>
<protein>
    <recommendedName>
        <fullName evidence="7">PHD-type domain-containing protein</fullName>
    </recommendedName>
</protein>
<dbReference type="Pfam" id="PF23011">
    <property type="entry name" value="PHD-1st_NSD"/>
    <property type="match status" value="1"/>
</dbReference>
<dbReference type="SMART" id="SM00249">
    <property type="entry name" value="PHD"/>
    <property type="match status" value="2"/>
</dbReference>
<evidence type="ECO:0000256" key="3">
    <source>
        <dbReference type="ARBA" id="ARBA00022771"/>
    </source>
</evidence>
<dbReference type="Pfam" id="PF16135">
    <property type="entry name" value="TDBD"/>
    <property type="match status" value="1"/>
</dbReference>
<organism evidence="8 9">
    <name type="scientific">Kingdonia uniflora</name>
    <dbReference type="NCBI Taxonomy" id="39325"/>
    <lineage>
        <taxon>Eukaryota</taxon>
        <taxon>Viridiplantae</taxon>
        <taxon>Streptophyta</taxon>
        <taxon>Embryophyta</taxon>
        <taxon>Tracheophyta</taxon>
        <taxon>Spermatophyta</taxon>
        <taxon>Magnoliopsida</taxon>
        <taxon>Ranunculales</taxon>
        <taxon>Circaeasteraceae</taxon>
        <taxon>Kingdonia</taxon>
    </lineage>
</organism>
<evidence type="ECO:0000259" key="7">
    <source>
        <dbReference type="PROSITE" id="PS50016"/>
    </source>
</evidence>
<dbReference type="GO" id="GO:0006357">
    <property type="term" value="P:regulation of transcription by RNA polymerase II"/>
    <property type="evidence" value="ECO:0007669"/>
    <property type="project" value="TreeGrafter"/>
</dbReference>
<accession>A0A7J7LWS3</accession>
<evidence type="ECO:0000256" key="6">
    <source>
        <dbReference type="PROSITE-ProRule" id="PRU00146"/>
    </source>
</evidence>